<dbReference type="PROSITE" id="PS50104">
    <property type="entry name" value="TIR"/>
    <property type="match status" value="1"/>
</dbReference>
<feature type="transmembrane region" description="Helical" evidence="6">
    <location>
        <begin position="9"/>
        <end position="30"/>
    </location>
</feature>
<feature type="domain" description="TIR" evidence="7">
    <location>
        <begin position="59"/>
        <end position="237"/>
    </location>
</feature>
<feature type="compositionally biased region" description="Acidic residues" evidence="5">
    <location>
        <begin position="906"/>
        <end position="922"/>
    </location>
</feature>
<accession>A0A498IWF5</accession>
<reference evidence="8 9" key="1">
    <citation type="submission" date="2018-10" db="EMBL/GenBank/DDBJ databases">
        <title>A high-quality apple genome assembly.</title>
        <authorList>
            <person name="Hu J."/>
        </authorList>
    </citation>
    <scope>NUCLEOTIDE SEQUENCE [LARGE SCALE GENOMIC DNA]</scope>
    <source>
        <strain evidence="9">cv. HFTH1</strain>
        <tissue evidence="8">Young leaf</tissue>
    </source>
</reference>
<dbReference type="Proteomes" id="UP000290289">
    <property type="component" value="Chromosome 10"/>
</dbReference>
<dbReference type="SUPFAM" id="SSF52047">
    <property type="entry name" value="RNI-like"/>
    <property type="match status" value="1"/>
</dbReference>
<dbReference type="InterPro" id="IPR058546">
    <property type="entry name" value="RPS4B/Roq1-like_LRR"/>
</dbReference>
<dbReference type="Gene3D" id="3.40.50.10140">
    <property type="entry name" value="Toll/interleukin-1 receptor homology (TIR) domain"/>
    <property type="match status" value="1"/>
</dbReference>
<protein>
    <recommendedName>
        <fullName evidence="7">TIR domain-containing protein</fullName>
    </recommendedName>
</protein>
<evidence type="ECO:0000256" key="5">
    <source>
        <dbReference type="SAM" id="MobiDB-lite"/>
    </source>
</evidence>
<dbReference type="GO" id="GO:0006952">
    <property type="term" value="P:defense response"/>
    <property type="evidence" value="ECO:0007669"/>
    <property type="project" value="InterPro"/>
</dbReference>
<dbReference type="PANTHER" id="PTHR11017:SF574">
    <property type="entry name" value="ADP-RIBOSYL CYCLASE_CYCLIC ADP-RIBOSE HYDROLASE"/>
    <property type="match status" value="1"/>
</dbReference>
<dbReference type="InterPro" id="IPR032675">
    <property type="entry name" value="LRR_dom_sf"/>
</dbReference>
<feature type="compositionally biased region" description="Low complexity" evidence="5">
    <location>
        <begin position="31"/>
        <end position="43"/>
    </location>
</feature>
<evidence type="ECO:0000256" key="2">
    <source>
        <dbReference type="ARBA" id="ARBA00022737"/>
    </source>
</evidence>
<comment type="caution">
    <text evidence="8">The sequence shown here is derived from an EMBL/GenBank/DDBJ whole genome shotgun (WGS) entry which is preliminary data.</text>
</comment>
<keyword evidence="6" id="KW-0812">Transmembrane</keyword>
<keyword evidence="6" id="KW-1133">Transmembrane helix</keyword>
<dbReference type="Pfam" id="PF20160">
    <property type="entry name" value="C-JID"/>
    <property type="match status" value="1"/>
</dbReference>
<keyword evidence="3" id="KW-0611">Plant defense</keyword>
<dbReference type="EMBL" id="RDQH01000336">
    <property type="protein sequence ID" value="RXH87739.1"/>
    <property type="molecule type" value="Genomic_DNA"/>
</dbReference>
<evidence type="ECO:0000256" key="1">
    <source>
        <dbReference type="ARBA" id="ARBA00022614"/>
    </source>
</evidence>
<dbReference type="Pfam" id="PF01582">
    <property type="entry name" value="TIR"/>
    <property type="match status" value="1"/>
</dbReference>
<keyword evidence="2" id="KW-0677">Repeat</keyword>
<dbReference type="SUPFAM" id="SSF52058">
    <property type="entry name" value="L domain-like"/>
    <property type="match status" value="1"/>
</dbReference>
<proteinExistence type="predicted"/>
<dbReference type="InterPro" id="IPR045344">
    <property type="entry name" value="C-JID"/>
</dbReference>
<evidence type="ECO:0000256" key="6">
    <source>
        <dbReference type="SAM" id="Phobius"/>
    </source>
</evidence>
<dbReference type="AlphaFoldDB" id="A0A498IWF5"/>
<evidence type="ECO:0000256" key="3">
    <source>
        <dbReference type="ARBA" id="ARBA00022821"/>
    </source>
</evidence>
<dbReference type="GO" id="GO:0007165">
    <property type="term" value="P:signal transduction"/>
    <property type="evidence" value="ECO:0007669"/>
    <property type="project" value="InterPro"/>
</dbReference>
<dbReference type="Pfam" id="PF00560">
    <property type="entry name" value="LRR_1"/>
    <property type="match status" value="1"/>
</dbReference>
<sequence length="941" mass="105300">MELIGFIQVFNLVVIAIGTLLYLCCGSLTFSSSSSSSGAGDAAAVDDKDDDVDIPPLPEKYDVFISFRGEDTRKTFTSHLRAAVLRKKFETYIDYKLKKGDEIGPGLLEAIEKSRLSVIIFSKNYASSTWCLIELVHILKCRKKKGQMVVPIFYNINPSDVRKQKGSYADAFAQLEKRFKDSMGKVREWRKALRTAANLSGFDYSNNKGELKRFKPYTSTGPTLDLSKTWINLRLLNVDSSSLVLRNSPFYYFETYGEYFPNLTLSLPSSLRIPLKSLPPKFSPDNLVELHMPYITRSSVELWNGGQNLVNLKVIDLRYSKRLTALPNLSRSPNIEHIDLSGCESLVKIPPHFKNLDKLTYLDLSDCKSLEYLPEMPGNIEFLCLRGSGIRELSSVWSHEKKFSSLDIGFCEKLKKLPSSSCKLRVSGAFSLAGCYSLGNFWELPRDIGELDLSSTAIEVFPTSSMECLLRLTTLKLKNCKNLASLPTSICKLKSLEVLDLTGCTGFYEFPEILEPMEHLKFLCLEATAVEALTQSAGNLIGLQTLDLGWCKKLKAVPSSIYKLTNLKTLSLIKCTSLESLPELPVEALPQSAGNLIGLQTLDLGWCKKLKAVPSSIYKLTNLKTLSLIKCMSLESLPELPVLSRLQADGCKLLKTVASSRTAITQCWNIYELLPEQLAFYNCRSMGYYDEASSNIMADAQLRIMRVATASSKLKEEEVDYEKFSEPLVTIVCPGYKIPNWFVHQNERASINVKLPPNWFREGFLGFALSVVASDFYVKGGLQFRGKYNFKTEEGESHEINCSFYVPFEDGKNYGSTFYFRHVFVLYKDLEYEEGAKWSAAFYDRVTEVSVHSYELNRFCNVEKCGICLLYAEDAEKLKCDVMSRQEQDEPAASGSGDLEANGSNESEEASGSDDSEGESGSDESVAGPGLTYVFSTTNTI</sequence>
<evidence type="ECO:0000313" key="8">
    <source>
        <dbReference type="EMBL" id="RXH87739.1"/>
    </source>
</evidence>
<feature type="region of interest" description="Disordered" evidence="5">
    <location>
        <begin position="31"/>
        <end position="54"/>
    </location>
</feature>
<name>A0A498IWF5_MALDO</name>
<dbReference type="FunFam" id="3.40.50.10140:FF:000007">
    <property type="entry name" value="Disease resistance protein (TIR-NBS-LRR class)"/>
    <property type="match status" value="1"/>
</dbReference>
<keyword evidence="6" id="KW-0472">Membrane</keyword>
<gene>
    <name evidence="8" type="ORF">DVH24_034639</name>
</gene>
<dbReference type="Pfam" id="PF23286">
    <property type="entry name" value="LRR_13"/>
    <property type="match status" value="1"/>
</dbReference>
<evidence type="ECO:0000259" key="7">
    <source>
        <dbReference type="PROSITE" id="PS50104"/>
    </source>
</evidence>
<dbReference type="InterPro" id="IPR035897">
    <property type="entry name" value="Toll_tir_struct_dom_sf"/>
</dbReference>
<keyword evidence="1" id="KW-0433">Leucine-rich repeat</keyword>
<organism evidence="8 9">
    <name type="scientific">Malus domestica</name>
    <name type="common">Apple</name>
    <name type="synonym">Pyrus malus</name>
    <dbReference type="NCBI Taxonomy" id="3750"/>
    <lineage>
        <taxon>Eukaryota</taxon>
        <taxon>Viridiplantae</taxon>
        <taxon>Streptophyta</taxon>
        <taxon>Embryophyta</taxon>
        <taxon>Tracheophyta</taxon>
        <taxon>Spermatophyta</taxon>
        <taxon>Magnoliopsida</taxon>
        <taxon>eudicotyledons</taxon>
        <taxon>Gunneridae</taxon>
        <taxon>Pentapetalae</taxon>
        <taxon>rosids</taxon>
        <taxon>fabids</taxon>
        <taxon>Rosales</taxon>
        <taxon>Rosaceae</taxon>
        <taxon>Amygdaloideae</taxon>
        <taxon>Maleae</taxon>
        <taxon>Malus</taxon>
    </lineage>
</organism>
<keyword evidence="9" id="KW-1185">Reference proteome</keyword>
<dbReference type="SUPFAM" id="SSF52200">
    <property type="entry name" value="Toll/Interleukin receptor TIR domain"/>
    <property type="match status" value="1"/>
</dbReference>
<dbReference type="Gene3D" id="3.80.10.10">
    <property type="entry name" value="Ribonuclease Inhibitor"/>
    <property type="match status" value="3"/>
</dbReference>
<dbReference type="PANTHER" id="PTHR11017">
    <property type="entry name" value="LEUCINE-RICH REPEAT-CONTAINING PROTEIN"/>
    <property type="match status" value="1"/>
</dbReference>
<dbReference type="SMART" id="SM00255">
    <property type="entry name" value="TIR"/>
    <property type="match status" value="1"/>
</dbReference>
<dbReference type="InterPro" id="IPR044974">
    <property type="entry name" value="Disease_R_plants"/>
</dbReference>
<evidence type="ECO:0000256" key="4">
    <source>
        <dbReference type="ARBA" id="ARBA00023027"/>
    </source>
</evidence>
<feature type="region of interest" description="Disordered" evidence="5">
    <location>
        <begin position="889"/>
        <end position="941"/>
    </location>
</feature>
<dbReference type="InterPro" id="IPR000157">
    <property type="entry name" value="TIR_dom"/>
</dbReference>
<evidence type="ECO:0000313" key="9">
    <source>
        <dbReference type="Proteomes" id="UP000290289"/>
    </source>
</evidence>
<keyword evidence="4" id="KW-0520">NAD</keyword>
<dbReference type="InterPro" id="IPR001611">
    <property type="entry name" value="Leu-rich_rpt"/>
</dbReference>